<feature type="transmembrane region" description="Helical" evidence="6">
    <location>
        <begin position="94"/>
        <end position="114"/>
    </location>
</feature>
<feature type="signal peptide" evidence="7">
    <location>
        <begin position="1"/>
        <end position="24"/>
    </location>
</feature>
<dbReference type="EMBL" id="CAICTM010000390">
    <property type="protein sequence ID" value="CAB9509481.1"/>
    <property type="molecule type" value="Genomic_DNA"/>
</dbReference>
<dbReference type="PANTHER" id="PTHR30506">
    <property type="entry name" value="INNER MEMBRANE PROTEIN"/>
    <property type="match status" value="1"/>
</dbReference>
<reference evidence="9" key="1">
    <citation type="submission" date="2020-06" db="EMBL/GenBank/DDBJ databases">
        <authorList>
            <consortium name="Plant Systems Biology data submission"/>
        </authorList>
    </citation>
    <scope>NUCLEOTIDE SEQUENCE</scope>
    <source>
        <strain evidence="9">D6</strain>
    </source>
</reference>
<evidence type="ECO:0000256" key="5">
    <source>
        <dbReference type="ARBA" id="ARBA00023136"/>
    </source>
</evidence>
<evidence type="ECO:0000313" key="10">
    <source>
        <dbReference type="Proteomes" id="UP001153069"/>
    </source>
</evidence>
<feature type="transmembrane region" description="Helical" evidence="6">
    <location>
        <begin position="214"/>
        <end position="234"/>
    </location>
</feature>
<sequence>MKQTSLPFLAVVCSVALTNNRAAARTFFETNPTTKVRLFAKRNTIINQFYYNEAAVQPKPTTPLANDDDDDFSRTVWNTIRGGATSTTTMTDSFLYAMDLLGTAVFAFSGALTAGNKGMDLLGMAIIAAVTSCGGGTLRDMALNGGVVFWMKEPLYLVICMGVTLATFFVWPTLEQTLGWKGSEVPVCTADAVGLAAFAVLGAQKAQRHELHPIMWVVSGLMSACFGGVMRDVLCLQRPRILYPERTMYGTAPVIGSTVYAMLAQRAEWEMHTHRIASVAFAVTFLVRILAFNNPRRVPHWKQNENLLQKVMRN</sequence>
<evidence type="ECO:0000256" key="7">
    <source>
        <dbReference type="SAM" id="SignalP"/>
    </source>
</evidence>
<protein>
    <submittedName>
        <fullName evidence="9">UPF0126 inner membrane protein YadS</fullName>
    </submittedName>
</protein>
<keyword evidence="4 6" id="KW-1133">Transmembrane helix</keyword>
<dbReference type="AlphaFoldDB" id="A0A9N8DVG6"/>
<name>A0A9N8DVG6_9STRA</name>
<keyword evidence="5 6" id="KW-0472">Membrane</keyword>
<proteinExistence type="predicted"/>
<evidence type="ECO:0000256" key="2">
    <source>
        <dbReference type="ARBA" id="ARBA00022475"/>
    </source>
</evidence>
<keyword evidence="2" id="KW-1003">Cell membrane</keyword>
<comment type="caution">
    <text evidence="9">The sequence shown here is derived from an EMBL/GenBank/DDBJ whole genome shotgun (WGS) entry which is preliminary data.</text>
</comment>
<evidence type="ECO:0000256" key="1">
    <source>
        <dbReference type="ARBA" id="ARBA00004651"/>
    </source>
</evidence>
<feature type="chain" id="PRO_5040153644" evidence="7">
    <location>
        <begin position="25"/>
        <end position="314"/>
    </location>
</feature>
<feature type="domain" description="Glycine transporter" evidence="8">
    <location>
        <begin position="190"/>
        <end position="264"/>
    </location>
</feature>
<dbReference type="GO" id="GO:0005886">
    <property type="term" value="C:plasma membrane"/>
    <property type="evidence" value="ECO:0007669"/>
    <property type="project" value="UniProtKB-SubCell"/>
</dbReference>
<dbReference type="InterPro" id="IPR005115">
    <property type="entry name" value="Gly_transporter"/>
</dbReference>
<feature type="transmembrane region" description="Helical" evidence="6">
    <location>
        <begin position="154"/>
        <end position="173"/>
    </location>
</feature>
<feature type="transmembrane region" description="Helical" evidence="6">
    <location>
        <begin position="121"/>
        <end position="142"/>
    </location>
</feature>
<evidence type="ECO:0000256" key="4">
    <source>
        <dbReference type="ARBA" id="ARBA00022989"/>
    </source>
</evidence>
<keyword evidence="3 6" id="KW-0812">Transmembrane</keyword>
<feature type="domain" description="Glycine transporter" evidence="8">
    <location>
        <begin position="97"/>
        <end position="171"/>
    </location>
</feature>
<feature type="transmembrane region" description="Helical" evidence="6">
    <location>
        <begin position="276"/>
        <end position="293"/>
    </location>
</feature>
<dbReference type="OrthoDB" id="46860at2759"/>
<evidence type="ECO:0000256" key="3">
    <source>
        <dbReference type="ARBA" id="ARBA00022692"/>
    </source>
</evidence>
<keyword evidence="7" id="KW-0732">Signal</keyword>
<organism evidence="9 10">
    <name type="scientific">Seminavis robusta</name>
    <dbReference type="NCBI Taxonomy" id="568900"/>
    <lineage>
        <taxon>Eukaryota</taxon>
        <taxon>Sar</taxon>
        <taxon>Stramenopiles</taxon>
        <taxon>Ochrophyta</taxon>
        <taxon>Bacillariophyta</taxon>
        <taxon>Bacillariophyceae</taxon>
        <taxon>Bacillariophycidae</taxon>
        <taxon>Naviculales</taxon>
        <taxon>Naviculaceae</taxon>
        <taxon>Seminavis</taxon>
    </lineage>
</organism>
<comment type="subcellular location">
    <subcellularLocation>
        <location evidence="1">Cell membrane</location>
        <topology evidence="1">Multi-pass membrane protein</topology>
    </subcellularLocation>
</comment>
<dbReference type="Proteomes" id="UP001153069">
    <property type="component" value="Unassembled WGS sequence"/>
</dbReference>
<dbReference type="Pfam" id="PF03458">
    <property type="entry name" value="Gly_transporter"/>
    <property type="match status" value="2"/>
</dbReference>
<keyword evidence="10" id="KW-1185">Reference proteome</keyword>
<evidence type="ECO:0000313" key="9">
    <source>
        <dbReference type="EMBL" id="CAB9509481.1"/>
    </source>
</evidence>
<evidence type="ECO:0000256" key="6">
    <source>
        <dbReference type="SAM" id="Phobius"/>
    </source>
</evidence>
<evidence type="ECO:0000259" key="8">
    <source>
        <dbReference type="Pfam" id="PF03458"/>
    </source>
</evidence>
<feature type="transmembrane region" description="Helical" evidence="6">
    <location>
        <begin position="246"/>
        <end position="264"/>
    </location>
</feature>
<accession>A0A9N8DVG6</accession>
<dbReference type="PANTHER" id="PTHR30506:SF3">
    <property type="entry name" value="UPF0126 INNER MEMBRANE PROTEIN YADS-RELATED"/>
    <property type="match status" value="1"/>
</dbReference>
<gene>
    <name evidence="9" type="ORF">SEMRO_391_G133160.1</name>
</gene>